<reference evidence="1 2" key="1">
    <citation type="submission" date="2018-08" db="EMBL/GenBank/DDBJ databases">
        <title>Genome and evolution of the arbuscular mycorrhizal fungus Diversispora epigaea (formerly Glomus versiforme) and its bacterial endosymbionts.</title>
        <authorList>
            <person name="Sun X."/>
            <person name="Fei Z."/>
            <person name="Harrison M."/>
        </authorList>
    </citation>
    <scope>NUCLEOTIDE SEQUENCE [LARGE SCALE GENOMIC DNA]</scope>
    <source>
        <strain evidence="1 2">IT104</strain>
    </source>
</reference>
<dbReference type="Proteomes" id="UP000266861">
    <property type="component" value="Unassembled WGS sequence"/>
</dbReference>
<protein>
    <submittedName>
        <fullName evidence="1">Uncharacterized protein</fullName>
    </submittedName>
</protein>
<sequence>MVNVLNKHREDYKICDIKKLRVFSFQAEEYNRSISVTFIVDRGLYCRALLKKNLFTNQNCVILLIK</sequence>
<evidence type="ECO:0000313" key="2">
    <source>
        <dbReference type="Proteomes" id="UP000266861"/>
    </source>
</evidence>
<proteinExistence type="predicted"/>
<gene>
    <name evidence="1" type="ORF">Glove_804g10</name>
</gene>
<keyword evidence="2" id="KW-1185">Reference proteome</keyword>
<organism evidence="1 2">
    <name type="scientific">Diversispora epigaea</name>
    <dbReference type="NCBI Taxonomy" id="1348612"/>
    <lineage>
        <taxon>Eukaryota</taxon>
        <taxon>Fungi</taxon>
        <taxon>Fungi incertae sedis</taxon>
        <taxon>Mucoromycota</taxon>
        <taxon>Glomeromycotina</taxon>
        <taxon>Glomeromycetes</taxon>
        <taxon>Diversisporales</taxon>
        <taxon>Diversisporaceae</taxon>
        <taxon>Diversispora</taxon>
    </lineage>
</organism>
<dbReference type="OrthoDB" id="2374747at2759"/>
<name>A0A397G3K2_9GLOM</name>
<comment type="caution">
    <text evidence="1">The sequence shown here is derived from an EMBL/GenBank/DDBJ whole genome shotgun (WGS) entry which is preliminary data.</text>
</comment>
<dbReference type="AlphaFoldDB" id="A0A397G3K2"/>
<accession>A0A397G3K2</accession>
<dbReference type="EMBL" id="PQFF01000608">
    <property type="protein sequence ID" value="RHZ43916.1"/>
    <property type="molecule type" value="Genomic_DNA"/>
</dbReference>
<evidence type="ECO:0000313" key="1">
    <source>
        <dbReference type="EMBL" id="RHZ43916.1"/>
    </source>
</evidence>